<dbReference type="InterPro" id="IPR018639">
    <property type="entry name" value="DUF2062"/>
</dbReference>
<feature type="transmembrane region" description="Helical" evidence="1">
    <location>
        <begin position="73"/>
        <end position="94"/>
    </location>
</feature>
<dbReference type="Pfam" id="PF09835">
    <property type="entry name" value="DUF2062"/>
    <property type="match status" value="1"/>
</dbReference>
<dbReference type="OrthoDB" id="5464942at2"/>
<evidence type="ECO:0000259" key="2">
    <source>
        <dbReference type="Pfam" id="PF09835"/>
    </source>
</evidence>
<dbReference type="PANTHER" id="PTHR35102:SF1">
    <property type="entry name" value="E3 UBIQUITIN-PROTEIN LIGASE"/>
    <property type="match status" value="1"/>
</dbReference>
<keyword evidence="1" id="KW-1133">Transmembrane helix</keyword>
<feature type="transmembrane region" description="Helical" evidence="1">
    <location>
        <begin position="24"/>
        <end position="52"/>
    </location>
</feature>
<evidence type="ECO:0000313" key="4">
    <source>
        <dbReference type="Proteomes" id="UP000184314"/>
    </source>
</evidence>
<accession>A0A1M6S3V2</accession>
<reference evidence="4" key="1">
    <citation type="submission" date="2016-11" db="EMBL/GenBank/DDBJ databases">
        <authorList>
            <person name="Varghese N."/>
            <person name="Submissions S."/>
        </authorList>
    </citation>
    <scope>NUCLEOTIDE SEQUENCE [LARGE SCALE GENOMIC DNA]</scope>
    <source>
        <strain evidence="4">DSM 16478</strain>
    </source>
</reference>
<keyword evidence="4" id="KW-1185">Reference proteome</keyword>
<keyword evidence="1" id="KW-0472">Membrane</keyword>
<dbReference type="STRING" id="228958.SAMN04488007_2945"/>
<organism evidence="3 4">
    <name type="scientific">Maribacter aquivivus</name>
    <dbReference type="NCBI Taxonomy" id="228958"/>
    <lineage>
        <taxon>Bacteria</taxon>
        <taxon>Pseudomonadati</taxon>
        <taxon>Bacteroidota</taxon>
        <taxon>Flavobacteriia</taxon>
        <taxon>Flavobacteriales</taxon>
        <taxon>Flavobacteriaceae</taxon>
        <taxon>Maribacter</taxon>
    </lineage>
</organism>
<gene>
    <name evidence="3" type="ORF">SAMN04488007_2945</name>
</gene>
<feature type="transmembrane region" description="Helical" evidence="1">
    <location>
        <begin position="114"/>
        <end position="140"/>
    </location>
</feature>
<protein>
    <recommendedName>
        <fullName evidence="2">DUF2062 domain-containing protein</fullName>
    </recommendedName>
</protein>
<dbReference type="EMBL" id="FQZX01000002">
    <property type="protein sequence ID" value="SHK39492.1"/>
    <property type="molecule type" value="Genomic_DNA"/>
</dbReference>
<proteinExistence type="predicted"/>
<name>A0A1M6S3V2_9FLAO</name>
<feature type="domain" description="DUF2062" evidence="2">
    <location>
        <begin position="11"/>
        <end position="150"/>
    </location>
</feature>
<evidence type="ECO:0000256" key="1">
    <source>
        <dbReference type="SAM" id="Phobius"/>
    </source>
</evidence>
<dbReference type="AlphaFoldDB" id="A0A1M6S3V2"/>
<keyword evidence="1" id="KW-0812">Transmembrane</keyword>
<dbReference type="RefSeq" id="WP_073245427.1">
    <property type="nucleotide sequence ID" value="NZ_CANLFZ010000005.1"/>
</dbReference>
<sequence>MNFIKKTWNKFKELFKQGLTPKQLSLSITVAIVVSLFPIFGISTIVLTALAVRYKLNLPIMIALSYVVEPIKALLFIPFINIGETLFGTAHTLLTFEAIKASYDLNFWNTLSSLSYELLCGFVGWGLTILPASIFFYFLLKEMLKYFVKDSKSTK</sequence>
<dbReference type="Proteomes" id="UP000184314">
    <property type="component" value="Unassembled WGS sequence"/>
</dbReference>
<dbReference type="PANTHER" id="PTHR35102">
    <property type="entry name" value="E3 UBIQUITIN-PROTEIN LIGASE"/>
    <property type="match status" value="1"/>
</dbReference>
<evidence type="ECO:0000313" key="3">
    <source>
        <dbReference type="EMBL" id="SHK39492.1"/>
    </source>
</evidence>